<protein>
    <submittedName>
        <fullName evidence="2">Uncharacterized protein</fullName>
    </submittedName>
</protein>
<keyword evidence="1" id="KW-0812">Transmembrane</keyword>
<dbReference type="AlphaFoldDB" id="A0A511YE69"/>
<keyword evidence="1" id="KW-1133">Transmembrane helix</keyword>
<evidence type="ECO:0000313" key="3">
    <source>
        <dbReference type="Proteomes" id="UP000321150"/>
    </source>
</evidence>
<evidence type="ECO:0000256" key="1">
    <source>
        <dbReference type="SAM" id="Phobius"/>
    </source>
</evidence>
<feature type="transmembrane region" description="Helical" evidence="1">
    <location>
        <begin position="52"/>
        <end position="75"/>
    </location>
</feature>
<feature type="transmembrane region" description="Helical" evidence="1">
    <location>
        <begin position="109"/>
        <end position="126"/>
    </location>
</feature>
<gene>
    <name evidence="2" type="ORF">CLA01_35450</name>
</gene>
<dbReference type="Proteomes" id="UP000321150">
    <property type="component" value="Unassembled WGS sequence"/>
</dbReference>
<feature type="transmembrane region" description="Helical" evidence="1">
    <location>
        <begin position="82"/>
        <end position="103"/>
    </location>
</feature>
<reference evidence="2 3" key="1">
    <citation type="submission" date="2019-07" db="EMBL/GenBank/DDBJ databases">
        <title>Whole genome shotgun sequence of Chryseobacterium lathyri NBRC 105250.</title>
        <authorList>
            <person name="Hosoyama A."/>
            <person name="Uohara A."/>
            <person name="Ohji S."/>
            <person name="Ichikawa N."/>
        </authorList>
    </citation>
    <scope>NUCLEOTIDE SEQUENCE [LARGE SCALE GENOMIC DNA]</scope>
    <source>
        <strain evidence="2 3">NBRC 105250</strain>
    </source>
</reference>
<proteinExistence type="predicted"/>
<sequence length="134" mass="15869">MLKTNLISTFLYLIIKYIFFFFLLAFIGDRFKNIVLDNAGTSSEVSKLTLNYILFVSIYTIPLILVLILPLYFIFKINKGIYFLLSVILFFTMEYFTYTYLYSPSDKTLGIYNIIISVVLLWVFFYKSIRLKFS</sequence>
<keyword evidence="1" id="KW-0472">Membrane</keyword>
<comment type="caution">
    <text evidence="2">The sequence shown here is derived from an EMBL/GenBank/DDBJ whole genome shotgun (WGS) entry which is preliminary data.</text>
</comment>
<organism evidence="2 3">
    <name type="scientific">Chryseobacterium lathyri</name>
    <dbReference type="NCBI Taxonomy" id="395933"/>
    <lineage>
        <taxon>Bacteria</taxon>
        <taxon>Pseudomonadati</taxon>
        <taxon>Bacteroidota</taxon>
        <taxon>Flavobacteriia</taxon>
        <taxon>Flavobacteriales</taxon>
        <taxon>Weeksellaceae</taxon>
        <taxon>Chryseobacterium group</taxon>
        <taxon>Chryseobacterium</taxon>
    </lineage>
</organism>
<name>A0A511YE69_9FLAO</name>
<dbReference type="EMBL" id="BJYI01000014">
    <property type="protein sequence ID" value="GEN73473.1"/>
    <property type="molecule type" value="Genomic_DNA"/>
</dbReference>
<accession>A0A511YE69</accession>
<evidence type="ECO:0000313" key="2">
    <source>
        <dbReference type="EMBL" id="GEN73473.1"/>
    </source>
</evidence>
<feature type="transmembrane region" description="Helical" evidence="1">
    <location>
        <begin position="7"/>
        <end position="27"/>
    </location>
</feature>